<accession>A0A2K6VB09</accession>
<dbReference type="AlphaFoldDB" id="A0A2K6VB09"/>
<organism evidence="1 2">
    <name type="scientific">Anopheles darlingi</name>
    <name type="common">Mosquito</name>
    <dbReference type="NCBI Taxonomy" id="43151"/>
    <lineage>
        <taxon>Eukaryota</taxon>
        <taxon>Metazoa</taxon>
        <taxon>Ecdysozoa</taxon>
        <taxon>Arthropoda</taxon>
        <taxon>Hexapoda</taxon>
        <taxon>Insecta</taxon>
        <taxon>Pterygota</taxon>
        <taxon>Neoptera</taxon>
        <taxon>Endopterygota</taxon>
        <taxon>Diptera</taxon>
        <taxon>Nematocera</taxon>
        <taxon>Culicoidea</taxon>
        <taxon>Culicidae</taxon>
        <taxon>Anophelinae</taxon>
        <taxon>Anopheles</taxon>
    </lineage>
</organism>
<dbReference type="VEuPathDB" id="VectorBase:ADAC011131"/>
<protein>
    <submittedName>
        <fullName evidence="1">Uncharacterized protein</fullName>
    </submittedName>
</protein>
<reference evidence="1" key="2">
    <citation type="submission" date="2018-02" db="UniProtKB">
        <authorList>
            <consortium name="EnsemblMetazoa"/>
        </authorList>
    </citation>
    <scope>IDENTIFICATION</scope>
</reference>
<reference evidence="2" key="1">
    <citation type="journal article" date="2010" name="BMC Genomics">
        <title>Combination of measures distinguishes pre-miRNAs from other stem-loops in the genome of the newly sequenced Anopheles darlingi.</title>
        <authorList>
            <person name="Mendes N.D."/>
            <person name="Freitas A.T."/>
            <person name="Vasconcelos A.T."/>
            <person name="Sagot M.F."/>
        </authorList>
    </citation>
    <scope>NUCLEOTIDE SEQUENCE</scope>
</reference>
<sequence>MPEAKAVMLLVLTVRSWCSKMSWRSNLPDPYQHADVYSSPSAVDTLDGQSVRSLPSTDHSYSTGNTPVYAIGGSSSSNSCCTSPTGFDSCYGEPIATSSMDIQLLNDEQEQAFLGDLCDSVGEATPLSTFSYISEYICSNNIDIWPGEVPSAVAAGCGMTAPQEPPRMASVQAGHAGTGGCVHQQLFVRCKRVLELIVARNEQIISILRQKQRPPNGVQ</sequence>
<dbReference type="Proteomes" id="UP000000673">
    <property type="component" value="Unassembled WGS sequence"/>
</dbReference>
<dbReference type="EnsemblMetazoa" id="ADAC011131-RA">
    <property type="protein sequence ID" value="ADAC011131-PA"/>
    <property type="gene ID" value="ADAC011131"/>
</dbReference>
<evidence type="ECO:0000313" key="1">
    <source>
        <dbReference type="EnsemblMetazoa" id="ADAC011131-PA"/>
    </source>
</evidence>
<keyword evidence="2" id="KW-1185">Reference proteome</keyword>
<evidence type="ECO:0000313" key="2">
    <source>
        <dbReference type="Proteomes" id="UP000000673"/>
    </source>
</evidence>
<name>A0A2K6VB09_ANODA</name>
<proteinExistence type="predicted"/>